<dbReference type="Proteomes" id="UP000298663">
    <property type="component" value="Unassembled WGS sequence"/>
</dbReference>
<reference evidence="1 2" key="1">
    <citation type="journal article" date="2015" name="Genome Biol.">
        <title>Comparative genomics of Steinernema reveals deeply conserved gene regulatory networks.</title>
        <authorList>
            <person name="Dillman A.R."/>
            <person name="Macchietto M."/>
            <person name="Porter C.F."/>
            <person name="Rogers A."/>
            <person name="Williams B."/>
            <person name="Antoshechkin I."/>
            <person name="Lee M.M."/>
            <person name="Goodwin Z."/>
            <person name="Lu X."/>
            <person name="Lewis E.E."/>
            <person name="Goodrich-Blair H."/>
            <person name="Stock S.P."/>
            <person name="Adams B.J."/>
            <person name="Sternberg P.W."/>
            <person name="Mortazavi A."/>
        </authorList>
    </citation>
    <scope>NUCLEOTIDE SEQUENCE [LARGE SCALE GENOMIC DNA]</scope>
    <source>
        <strain evidence="1 2">ALL</strain>
    </source>
</reference>
<organism evidence="1 2">
    <name type="scientific">Steinernema carpocapsae</name>
    <name type="common">Entomopathogenic nematode</name>
    <dbReference type="NCBI Taxonomy" id="34508"/>
    <lineage>
        <taxon>Eukaryota</taxon>
        <taxon>Metazoa</taxon>
        <taxon>Ecdysozoa</taxon>
        <taxon>Nematoda</taxon>
        <taxon>Chromadorea</taxon>
        <taxon>Rhabditida</taxon>
        <taxon>Tylenchina</taxon>
        <taxon>Panagrolaimomorpha</taxon>
        <taxon>Strongyloidoidea</taxon>
        <taxon>Steinernematidae</taxon>
        <taxon>Steinernema</taxon>
    </lineage>
</organism>
<protein>
    <submittedName>
        <fullName evidence="1">Uncharacterized protein</fullName>
    </submittedName>
</protein>
<dbReference type="EMBL" id="AZBU02000003">
    <property type="protein sequence ID" value="TKR88626.1"/>
    <property type="molecule type" value="Genomic_DNA"/>
</dbReference>
<gene>
    <name evidence="1" type="ORF">L596_012835</name>
</gene>
<keyword evidence="2" id="KW-1185">Reference proteome</keyword>
<evidence type="ECO:0000313" key="2">
    <source>
        <dbReference type="Proteomes" id="UP000298663"/>
    </source>
</evidence>
<accession>A0A4U5NYG0</accession>
<name>A0A4U5NYG0_STECR</name>
<reference evidence="1 2" key="2">
    <citation type="journal article" date="2019" name="G3 (Bethesda)">
        <title>Hybrid Assembly of the Genome of the Entomopathogenic Nematode Steinernema carpocapsae Identifies the X-Chromosome.</title>
        <authorList>
            <person name="Serra L."/>
            <person name="Macchietto M."/>
            <person name="Macias-Munoz A."/>
            <person name="McGill C.J."/>
            <person name="Rodriguez I.M."/>
            <person name="Rodriguez B."/>
            <person name="Murad R."/>
            <person name="Mortazavi A."/>
        </authorList>
    </citation>
    <scope>NUCLEOTIDE SEQUENCE [LARGE SCALE GENOMIC DNA]</scope>
    <source>
        <strain evidence="1 2">ALL</strain>
    </source>
</reference>
<evidence type="ECO:0000313" key="1">
    <source>
        <dbReference type="EMBL" id="TKR88626.1"/>
    </source>
</evidence>
<dbReference type="AlphaFoldDB" id="A0A4U5NYG0"/>
<sequence length="218" mass="24141">MSLSTEKATAQQLYTRLKWLSPETEMAPVWRCKLRLVSLNSTFINKCDLSCGQCNSDARNMSTETQQTYRTRSSRPNSGIESRISLDCRLKKTSRGWSCPIVLGGMIKKSSSPVHRIHLGPSLYTEQESTIRIASLVRLENVLDQSFELQDATCSAKQKPLQSQAGAISNWGTAAERSANSNFSNAHKSYGNFTASSPFGVLPARLDRVGPLARYGFI</sequence>
<proteinExistence type="predicted"/>
<comment type="caution">
    <text evidence="1">The sequence shown here is derived from an EMBL/GenBank/DDBJ whole genome shotgun (WGS) entry which is preliminary data.</text>
</comment>